<dbReference type="OrthoDB" id="9787933at2"/>
<name>A0A239GPP8_9SPHN</name>
<dbReference type="PANTHER" id="PTHR22946">
    <property type="entry name" value="DIENELACTONE HYDROLASE DOMAIN-CONTAINING PROTEIN-RELATED"/>
    <property type="match status" value="1"/>
</dbReference>
<sequence>MTIQTRPLIYDAPGGTFEGVIAWDDAATGPRPGVLVSHNWMGQDDFDTGKAIALAELGYVGFAIDLYGQGRRATNTDEAMALAGELGSDRAVLQARINRTLELLRGLPEVDAGRTAAIGFCLGGKCVLDLARSGADVDGVVSFHGVFDAPPFANKPISAKVLVLHGFEDPLATPDQTVALGRELTDAGADWQIHMYGNTSHAFTAPGANNPDFGLLYDAKADRRSWQAMRNFLDELWG</sequence>
<dbReference type="AlphaFoldDB" id="A0A239GPP8"/>
<dbReference type="Pfam" id="PF01738">
    <property type="entry name" value="DLH"/>
    <property type="match status" value="1"/>
</dbReference>
<keyword evidence="2" id="KW-0378">Hydrolase</keyword>
<dbReference type="InterPro" id="IPR029058">
    <property type="entry name" value="AB_hydrolase_fold"/>
</dbReference>
<dbReference type="SUPFAM" id="SSF53474">
    <property type="entry name" value="alpha/beta-Hydrolases"/>
    <property type="match status" value="1"/>
</dbReference>
<evidence type="ECO:0000259" key="1">
    <source>
        <dbReference type="Pfam" id="PF01738"/>
    </source>
</evidence>
<dbReference type="Proteomes" id="UP000198281">
    <property type="component" value="Unassembled WGS sequence"/>
</dbReference>
<gene>
    <name evidence="2" type="ORF">SAMN06295912_1135</name>
</gene>
<dbReference type="InterPro" id="IPR050261">
    <property type="entry name" value="FrsA_esterase"/>
</dbReference>
<protein>
    <submittedName>
        <fullName evidence="2">Dienelactone hydrolase</fullName>
    </submittedName>
</protein>
<reference evidence="3" key="1">
    <citation type="submission" date="2017-06" db="EMBL/GenBank/DDBJ databases">
        <authorList>
            <person name="Varghese N."/>
            <person name="Submissions S."/>
        </authorList>
    </citation>
    <scope>NUCLEOTIDE SEQUENCE [LARGE SCALE GENOMIC DNA]</scope>
    <source>
        <strain evidence="3">LNB2</strain>
    </source>
</reference>
<accession>A0A239GPP8</accession>
<dbReference type="EMBL" id="FZOS01000013">
    <property type="protein sequence ID" value="SNS70064.1"/>
    <property type="molecule type" value="Genomic_DNA"/>
</dbReference>
<dbReference type="RefSeq" id="WP_089220032.1">
    <property type="nucleotide sequence ID" value="NZ_FZOS01000013.1"/>
</dbReference>
<feature type="domain" description="Dienelactone hydrolase" evidence="1">
    <location>
        <begin position="17"/>
        <end position="235"/>
    </location>
</feature>
<evidence type="ECO:0000313" key="2">
    <source>
        <dbReference type="EMBL" id="SNS70064.1"/>
    </source>
</evidence>
<keyword evidence="3" id="KW-1185">Reference proteome</keyword>
<dbReference type="Gene3D" id="3.40.50.1820">
    <property type="entry name" value="alpha/beta hydrolase"/>
    <property type="match status" value="1"/>
</dbReference>
<organism evidence="2 3">
    <name type="scientific">Edaphosphingomonas laterariae</name>
    <dbReference type="NCBI Taxonomy" id="861865"/>
    <lineage>
        <taxon>Bacteria</taxon>
        <taxon>Pseudomonadati</taxon>
        <taxon>Pseudomonadota</taxon>
        <taxon>Alphaproteobacteria</taxon>
        <taxon>Sphingomonadales</taxon>
        <taxon>Rhizorhabdaceae</taxon>
        <taxon>Edaphosphingomonas</taxon>
    </lineage>
</organism>
<dbReference type="PANTHER" id="PTHR22946:SF0">
    <property type="entry name" value="DIENELACTONE HYDROLASE DOMAIN-CONTAINING PROTEIN"/>
    <property type="match status" value="1"/>
</dbReference>
<evidence type="ECO:0000313" key="3">
    <source>
        <dbReference type="Proteomes" id="UP000198281"/>
    </source>
</evidence>
<dbReference type="InterPro" id="IPR002925">
    <property type="entry name" value="Dienelactn_hydro"/>
</dbReference>
<proteinExistence type="predicted"/>
<dbReference type="GO" id="GO:0016787">
    <property type="term" value="F:hydrolase activity"/>
    <property type="evidence" value="ECO:0007669"/>
    <property type="project" value="UniProtKB-KW"/>
</dbReference>